<organism evidence="1 2">
    <name type="scientific">Paenibacillus polysaccharolyticus</name>
    <dbReference type="NCBI Taxonomy" id="582692"/>
    <lineage>
        <taxon>Bacteria</taxon>
        <taxon>Bacillati</taxon>
        <taxon>Bacillota</taxon>
        <taxon>Bacilli</taxon>
        <taxon>Bacillales</taxon>
        <taxon>Paenibacillaceae</taxon>
        <taxon>Paenibacillus</taxon>
    </lineage>
</organism>
<dbReference type="AlphaFoldDB" id="A0A1G5GSF9"/>
<dbReference type="STRING" id="582692.SAMN05720606_1068"/>
<sequence>MHSKLLVDATDLVQWADRRDSQSVLPQLIRSLILSSSDRIEKISFAAGEGVSLGGWDGVTVAEEGDSFVPKGTTVWEMGVNRSVKGKADDDYMKRCQNPLYMTPDETTYIFITPRRWRDKDTWTIERKKDGVWKDVLVYDADDIETWLSQNPTVHVWLSVLLGKHPQNCIDLSSYWTDWSEETQPTISPEMVLAGRENIKEEISKWLRSANSPLKIQAETRDEAIAVFAASISLLPPLDKDFNLSKAIVVNNIEAWTYLSSSQNNLILIPAFDSESLSRAIRNGHNVMIPLGRSDSTTEGAIQIPRLSRDRVTSILIDMGLNKHESRDLGLLARRGLTIFRRRTAISPEIRQPLWARPGEARPLIPLLLAGAWNETRDGDKESLSELAQCPYDELNGVLVRWANESDPPIRHIGHAWYIISKEDAWSLLIRYVTPVDLEKFKSVALKVLSTTDPKFELPYKKQWLAQVSGYTSNYSGLFIKNIADSLAFMGAKEGNDNLDLSLRDHASNIIYELFSISKGRWQVWSTLCPVLPLLAEAAPEQFIQAIEEEISNEEVILKLFNDQEDTIFGSSPHTGLLWALEVLAWNPEYLGRVSLSLANLSRMDPGGKLQNRPKNSLREIFLTWNPQTTASIEQRLQILNMLIQREPQVTWELLCELLPQFHGISHNTAKPKWREWAPDHTRGVLRSEYDRVTHEIMAILLAEVGHSGERWNEIIQSLAMLPLEDLEIVLIKLDRLGDTDINSKDKALIWNSLRKELSRHRSFPDADWALNESEVDRLEEIFRKFEPFEISSRYSWLFSNWPELPEGRKGDWEERERKLHEVRTFALSRIYEEEGIKGIMHLLENVEQPYHLGSTLGELRLAVKEEDEFLQNYLDSPDNKLAQFARGYIFGSTRCLGSGWVIEKLKIASGWGTNKQAEILIFLPVNRSTWDLFLKLGDEVERRYWSLVSPISINVEDLEIAVDKYLHYELTLSAIDLLALQKSFAKPKQIAEVLTKLLTTSTKDNFPSNWSPYHISELFSKLEDCQEIEETEIASLEWAYLPILDRYNHAPKFLHRELSRNPVFFAEVISMVYNAESGELKEPTFEERQRVSQGEDLLKSWSTLPGLREDNGIDKRELLDWVNKSLQATLDSGRGKYGAMYIGEILSASVMGEDGGWPHEAVRDVIEQFSNTSIDRAFTSGVYNRRGFVTKQVNEGGLQERKLAERYNNYANISGVRWPRTTALLRSIANRYNREAQQEDISAELREDLDHL</sequence>
<reference evidence="2" key="1">
    <citation type="submission" date="2016-10" db="EMBL/GenBank/DDBJ databases">
        <authorList>
            <person name="Varghese N."/>
            <person name="Submissions S."/>
        </authorList>
    </citation>
    <scope>NUCLEOTIDE SEQUENCE [LARGE SCALE GENOMIC DNA]</scope>
    <source>
        <strain evidence="2">BL9</strain>
    </source>
</reference>
<accession>A0A1G5GSF9</accession>
<dbReference type="EMBL" id="FMVM01000006">
    <property type="protein sequence ID" value="SCY54120.1"/>
    <property type="molecule type" value="Genomic_DNA"/>
</dbReference>
<evidence type="ECO:0000313" key="1">
    <source>
        <dbReference type="EMBL" id="SCY54120.1"/>
    </source>
</evidence>
<dbReference type="Proteomes" id="UP000198538">
    <property type="component" value="Unassembled WGS sequence"/>
</dbReference>
<keyword evidence="2" id="KW-1185">Reference proteome</keyword>
<protein>
    <submittedName>
        <fullName evidence="1">Transcriptional regulator, XRE family</fullName>
    </submittedName>
</protein>
<name>A0A1G5GSF9_9BACL</name>
<evidence type="ECO:0000313" key="2">
    <source>
        <dbReference type="Proteomes" id="UP000198538"/>
    </source>
</evidence>
<gene>
    <name evidence="1" type="ORF">SAMN05720606_1068</name>
</gene>
<proteinExistence type="predicted"/>
<dbReference type="RefSeq" id="WP_090918509.1">
    <property type="nucleotide sequence ID" value="NZ_FMVM01000006.1"/>
</dbReference>